<dbReference type="InterPro" id="IPR029058">
    <property type="entry name" value="AB_hydrolase_fold"/>
</dbReference>
<organism evidence="2 3">
    <name type="scientific">Ktedonobacter racemifer DSM 44963</name>
    <dbReference type="NCBI Taxonomy" id="485913"/>
    <lineage>
        <taxon>Bacteria</taxon>
        <taxon>Bacillati</taxon>
        <taxon>Chloroflexota</taxon>
        <taxon>Ktedonobacteria</taxon>
        <taxon>Ktedonobacterales</taxon>
        <taxon>Ktedonobacteraceae</taxon>
        <taxon>Ktedonobacter</taxon>
    </lineage>
</organism>
<dbReference type="RefSeq" id="WP_007916377.1">
    <property type="nucleotide sequence ID" value="NZ_ADVG01000003.1"/>
</dbReference>
<name>D6TWT7_KTERA</name>
<comment type="caution">
    <text evidence="2">The sequence shown here is derived from an EMBL/GenBank/DDBJ whole genome shotgun (WGS) entry which is preliminary data.</text>
</comment>
<dbReference type="OrthoDB" id="145713at2"/>
<evidence type="ECO:0000313" key="2">
    <source>
        <dbReference type="EMBL" id="EFH84670.1"/>
    </source>
</evidence>
<proteinExistence type="predicted"/>
<dbReference type="Proteomes" id="UP000004508">
    <property type="component" value="Unassembled WGS sequence"/>
</dbReference>
<dbReference type="Gene3D" id="3.40.50.1820">
    <property type="entry name" value="alpha/beta hydrolase"/>
    <property type="match status" value="1"/>
</dbReference>
<dbReference type="AlphaFoldDB" id="D6TWT7"/>
<protein>
    <submittedName>
        <fullName evidence="2">Phospholipase/carboxylesterase</fullName>
    </submittedName>
</protein>
<feature type="domain" description="BCE-2095-like N-terminal" evidence="1">
    <location>
        <begin position="7"/>
        <end position="109"/>
    </location>
</feature>
<dbReference type="STRING" id="485913.Krac_5768"/>
<dbReference type="SUPFAM" id="SSF53474">
    <property type="entry name" value="alpha/beta-Hydrolases"/>
    <property type="match status" value="1"/>
</dbReference>
<sequence length="316" mass="36080">MSELTFYILQEQLMELYNAKEYSRAFELVEQEKASFPDHSREIAYWRLCMHARLGKPAEALHIFREALDRGEWFPPKWLKDDPDLASLQQLPEFQEMAEICLQRLKEAQANAQPELLVRKPEAQQEAFPLLIAMHGNTGNMHNTVEHWSNVITHNWLLAVPQSSQIVGQDAFVWDEREIGINEIREHLTKLSREYSIDPGRVVLGGFSMGGGQAIWMALHQSIKTRGFVVLGPYLREAELEALPALLASQKPAGLRGSILVGDKDTECLKISRKVVEIMQEYDLPCEIEIRPSLDHSYPPDFAEYVLKGLAFIEQG</sequence>
<evidence type="ECO:0000259" key="1">
    <source>
        <dbReference type="Pfam" id="PF22316"/>
    </source>
</evidence>
<dbReference type="InParanoid" id="D6TWT7"/>
<dbReference type="EMBL" id="ADVG01000003">
    <property type="protein sequence ID" value="EFH84670.1"/>
    <property type="molecule type" value="Genomic_DNA"/>
</dbReference>
<keyword evidence="3" id="KW-1185">Reference proteome</keyword>
<evidence type="ECO:0000313" key="3">
    <source>
        <dbReference type="Proteomes" id="UP000004508"/>
    </source>
</evidence>
<reference evidence="2 3" key="1">
    <citation type="journal article" date="2011" name="Stand. Genomic Sci.">
        <title>Non-contiguous finished genome sequence and contextual data of the filamentous soil bacterium Ktedonobacter racemifer type strain (SOSP1-21).</title>
        <authorList>
            <person name="Chang Y.J."/>
            <person name="Land M."/>
            <person name="Hauser L."/>
            <person name="Chertkov O."/>
            <person name="Del Rio T.G."/>
            <person name="Nolan M."/>
            <person name="Copeland A."/>
            <person name="Tice H."/>
            <person name="Cheng J.F."/>
            <person name="Lucas S."/>
            <person name="Han C."/>
            <person name="Goodwin L."/>
            <person name="Pitluck S."/>
            <person name="Ivanova N."/>
            <person name="Ovchinikova G."/>
            <person name="Pati A."/>
            <person name="Chen A."/>
            <person name="Palaniappan K."/>
            <person name="Mavromatis K."/>
            <person name="Liolios K."/>
            <person name="Brettin T."/>
            <person name="Fiebig A."/>
            <person name="Rohde M."/>
            <person name="Abt B."/>
            <person name="Goker M."/>
            <person name="Detter J.C."/>
            <person name="Woyke T."/>
            <person name="Bristow J."/>
            <person name="Eisen J.A."/>
            <person name="Markowitz V."/>
            <person name="Hugenholtz P."/>
            <person name="Kyrpides N.C."/>
            <person name="Klenk H.P."/>
            <person name="Lapidus A."/>
        </authorList>
    </citation>
    <scope>NUCLEOTIDE SEQUENCE [LARGE SCALE GENOMIC DNA]</scope>
    <source>
        <strain evidence="3">DSM 44963</strain>
    </source>
</reference>
<dbReference type="Pfam" id="PF22316">
    <property type="entry name" value="ABhydrolase-like_N"/>
    <property type="match status" value="1"/>
</dbReference>
<gene>
    <name evidence="2" type="ORF">Krac_5768</name>
</gene>
<dbReference type="NCBIfam" id="NF047558">
    <property type="entry name" value="TPR_END_plus"/>
    <property type="match status" value="1"/>
</dbReference>
<dbReference type="InterPro" id="IPR054527">
    <property type="entry name" value="BCE_2095-like_N"/>
</dbReference>
<accession>D6TWT7</accession>
<dbReference type="eggNOG" id="COG0412">
    <property type="taxonomic scope" value="Bacteria"/>
</dbReference>